<sequence>MRWSDRLLRLPPLIVAGDRFSGWLGVLVGWTAIGFGASAASRATGLLLSYRDGACGALSQSICQVSGWGGLLMGMVALAGGTAAWVFMARGFGPPATWWVLPIGLAALALAPFSAAEGAALSPVWLLLTLVAGALALVLAALAAGRGKAARYGWIRLDGLDAREAAHRGVDKLVIPLAALALVIAGGVFGAHVIRLLSEA</sequence>
<proteinExistence type="predicted"/>
<dbReference type="RefSeq" id="WP_092666164.1">
    <property type="nucleotide sequence ID" value="NZ_LT629734.1"/>
</dbReference>
<name>A0A1H1N8D0_9MICO</name>
<organism evidence="2 3">
    <name type="scientific">Agrococcus carbonis</name>
    <dbReference type="NCBI Taxonomy" id="684552"/>
    <lineage>
        <taxon>Bacteria</taxon>
        <taxon>Bacillati</taxon>
        <taxon>Actinomycetota</taxon>
        <taxon>Actinomycetes</taxon>
        <taxon>Micrococcales</taxon>
        <taxon>Microbacteriaceae</taxon>
        <taxon>Agrococcus</taxon>
    </lineage>
</organism>
<dbReference type="Proteomes" id="UP000199649">
    <property type="component" value="Chromosome I"/>
</dbReference>
<accession>A0A1H1N8D0</accession>
<evidence type="ECO:0000256" key="1">
    <source>
        <dbReference type="SAM" id="Phobius"/>
    </source>
</evidence>
<keyword evidence="1" id="KW-0812">Transmembrane</keyword>
<gene>
    <name evidence="2" type="ORF">SAMN04489719_1200</name>
</gene>
<dbReference type="AlphaFoldDB" id="A0A1H1N8D0"/>
<feature type="transmembrane region" description="Helical" evidence="1">
    <location>
        <begin position="96"/>
        <end position="116"/>
    </location>
</feature>
<dbReference type="STRING" id="684552.SAMN04489719_1200"/>
<evidence type="ECO:0000313" key="3">
    <source>
        <dbReference type="Proteomes" id="UP000199649"/>
    </source>
</evidence>
<feature type="transmembrane region" description="Helical" evidence="1">
    <location>
        <begin position="68"/>
        <end position="89"/>
    </location>
</feature>
<feature type="transmembrane region" description="Helical" evidence="1">
    <location>
        <begin position="20"/>
        <end position="40"/>
    </location>
</feature>
<evidence type="ECO:0000313" key="2">
    <source>
        <dbReference type="EMBL" id="SDR95234.1"/>
    </source>
</evidence>
<dbReference type="EMBL" id="LT629734">
    <property type="protein sequence ID" value="SDR95234.1"/>
    <property type="molecule type" value="Genomic_DNA"/>
</dbReference>
<reference evidence="3" key="1">
    <citation type="submission" date="2016-10" db="EMBL/GenBank/DDBJ databases">
        <authorList>
            <person name="Varghese N."/>
            <person name="Submissions S."/>
        </authorList>
    </citation>
    <scope>NUCLEOTIDE SEQUENCE [LARGE SCALE GENOMIC DNA]</scope>
    <source>
        <strain evidence="3">DSM 22965</strain>
    </source>
</reference>
<keyword evidence="3" id="KW-1185">Reference proteome</keyword>
<feature type="transmembrane region" description="Helical" evidence="1">
    <location>
        <begin position="173"/>
        <end position="194"/>
    </location>
</feature>
<keyword evidence="1" id="KW-1133">Transmembrane helix</keyword>
<dbReference type="OrthoDB" id="5117785at2"/>
<feature type="transmembrane region" description="Helical" evidence="1">
    <location>
        <begin position="122"/>
        <end position="144"/>
    </location>
</feature>
<protein>
    <submittedName>
        <fullName evidence="2">Uncharacterized protein</fullName>
    </submittedName>
</protein>
<keyword evidence="1" id="KW-0472">Membrane</keyword>